<evidence type="ECO:0000259" key="3">
    <source>
        <dbReference type="SMART" id="SM00382"/>
    </source>
</evidence>
<evidence type="ECO:0000313" key="5">
    <source>
        <dbReference type="Proteomes" id="UP001165065"/>
    </source>
</evidence>
<dbReference type="EMBL" id="BRYA01000866">
    <property type="protein sequence ID" value="GMI34512.1"/>
    <property type="molecule type" value="Genomic_DNA"/>
</dbReference>
<keyword evidence="1" id="KW-0547">Nucleotide-binding</keyword>
<protein>
    <recommendedName>
        <fullName evidence="3">AAA+ ATPase domain-containing protein</fullName>
    </recommendedName>
</protein>
<dbReference type="AlphaFoldDB" id="A0A9W7G615"/>
<accession>A0A9W7G615</accession>
<dbReference type="GO" id="GO:0005634">
    <property type="term" value="C:nucleus"/>
    <property type="evidence" value="ECO:0007669"/>
    <property type="project" value="TreeGrafter"/>
</dbReference>
<dbReference type="PANTHER" id="PTHR45991">
    <property type="entry name" value="PACHYTENE CHECKPOINT PROTEIN 2"/>
    <property type="match status" value="1"/>
</dbReference>
<dbReference type="Pfam" id="PF00004">
    <property type="entry name" value="AAA"/>
    <property type="match status" value="1"/>
</dbReference>
<dbReference type="Proteomes" id="UP001165065">
    <property type="component" value="Unassembled WGS sequence"/>
</dbReference>
<dbReference type="GO" id="GO:0016887">
    <property type="term" value="F:ATP hydrolysis activity"/>
    <property type="evidence" value="ECO:0007669"/>
    <property type="project" value="InterPro"/>
</dbReference>
<name>A0A9W7G615_9STRA</name>
<evidence type="ECO:0000256" key="1">
    <source>
        <dbReference type="ARBA" id="ARBA00022741"/>
    </source>
</evidence>
<keyword evidence="5" id="KW-1185">Reference proteome</keyword>
<keyword evidence="2" id="KW-0067">ATP-binding</keyword>
<sequence>MITELGSLGKLDNQLITPTSYPGLMEDIWNDVVNIRLTGFTSERGGKELPGKELPLKAKMYAYYMSDEEVEKDGVGDGEDGDTHSITTLPHSSLSGLWESLHYSTPLQSRLLSYAEVSLKASTLGVNPNICSFNRVVLLHGPPGTGKTTLARGLAHKMAVRFGSAYSRSQLVEIHSHSLFSKWFSESGKKITQLFDRVEEECEGGEALVAVLIDEVESLAGTRTCGAGEPSDGLRAVNAILTGLDRLRRYPNCMVVTTSNMMGEGGIDDAFLSRCDLKVFVGGMGEEARYGVLREGILEMMRVGVVGDADVPEYQEAKGKGTNLEALAGETEGAEGRELRKVAMLGMVEAGAGETGTGLEAFVEFMRLGWRRRTEG</sequence>
<proteinExistence type="predicted"/>
<dbReference type="InterPro" id="IPR003959">
    <property type="entry name" value="ATPase_AAA_core"/>
</dbReference>
<comment type="caution">
    <text evidence="4">The sequence shown here is derived from an EMBL/GenBank/DDBJ whole genome shotgun (WGS) entry which is preliminary data.</text>
</comment>
<dbReference type="InterPro" id="IPR027417">
    <property type="entry name" value="P-loop_NTPase"/>
</dbReference>
<organism evidence="4 5">
    <name type="scientific">Triparma columacea</name>
    <dbReference type="NCBI Taxonomy" id="722753"/>
    <lineage>
        <taxon>Eukaryota</taxon>
        <taxon>Sar</taxon>
        <taxon>Stramenopiles</taxon>
        <taxon>Ochrophyta</taxon>
        <taxon>Bolidophyceae</taxon>
        <taxon>Parmales</taxon>
        <taxon>Triparmaceae</taxon>
        <taxon>Triparma</taxon>
    </lineage>
</organism>
<evidence type="ECO:0000313" key="4">
    <source>
        <dbReference type="EMBL" id="GMI34512.1"/>
    </source>
</evidence>
<dbReference type="GO" id="GO:0005694">
    <property type="term" value="C:chromosome"/>
    <property type="evidence" value="ECO:0007669"/>
    <property type="project" value="TreeGrafter"/>
</dbReference>
<dbReference type="Gene3D" id="3.40.50.300">
    <property type="entry name" value="P-loop containing nucleotide triphosphate hydrolases"/>
    <property type="match status" value="1"/>
</dbReference>
<dbReference type="InterPro" id="IPR044539">
    <property type="entry name" value="Pch2-like"/>
</dbReference>
<dbReference type="InterPro" id="IPR003593">
    <property type="entry name" value="AAA+_ATPase"/>
</dbReference>
<reference evidence="5" key="1">
    <citation type="journal article" date="2023" name="Commun. Biol.">
        <title>Genome analysis of Parmales, the sister group of diatoms, reveals the evolutionary specialization of diatoms from phago-mixotrophs to photoautotrophs.</title>
        <authorList>
            <person name="Ban H."/>
            <person name="Sato S."/>
            <person name="Yoshikawa S."/>
            <person name="Yamada K."/>
            <person name="Nakamura Y."/>
            <person name="Ichinomiya M."/>
            <person name="Sato N."/>
            <person name="Blanc-Mathieu R."/>
            <person name="Endo H."/>
            <person name="Kuwata A."/>
            <person name="Ogata H."/>
        </authorList>
    </citation>
    <scope>NUCLEOTIDE SEQUENCE [LARGE SCALE GENOMIC DNA]</scope>
</reference>
<dbReference type="GO" id="GO:0051598">
    <property type="term" value="P:meiotic recombination checkpoint signaling"/>
    <property type="evidence" value="ECO:0007669"/>
    <property type="project" value="TreeGrafter"/>
</dbReference>
<evidence type="ECO:0000256" key="2">
    <source>
        <dbReference type="ARBA" id="ARBA00022840"/>
    </source>
</evidence>
<dbReference type="SUPFAM" id="SSF52540">
    <property type="entry name" value="P-loop containing nucleoside triphosphate hydrolases"/>
    <property type="match status" value="1"/>
</dbReference>
<dbReference type="SMART" id="SM00382">
    <property type="entry name" value="AAA"/>
    <property type="match status" value="1"/>
</dbReference>
<dbReference type="PANTHER" id="PTHR45991:SF1">
    <property type="entry name" value="PACHYTENE CHECKPOINT PROTEIN 2 HOMOLOG"/>
    <property type="match status" value="1"/>
</dbReference>
<gene>
    <name evidence="4" type="ORF">TrCOL_g13451</name>
</gene>
<dbReference type="GO" id="GO:0005524">
    <property type="term" value="F:ATP binding"/>
    <property type="evidence" value="ECO:0007669"/>
    <property type="project" value="UniProtKB-KW"/>
</dbReference>
<dbReference type="OrthoDB" id="10042665at2759"/>
<dbReference type="GO" id="GO:0007131">
    <property type="term" value="P:reciprocal meiotic recombination"/>
    <property type="evidence" value="ECO:0007669"/>
    <property type="project" value="TreeGrafter"/>
</dbReference>
<feature type="domain" description="AAA+ ATPase" evidence="3">
    <location>
        <begin position="133"/>
        <end position="283"/>
    </location>
</feature>